<evidence type="ECO:0000313" key="1">
    <source>
        <dbReference type="EMBL" id="CAG2242896.1"/>
    </source>
</evidence>
<reference evidence="1" key="1">
    <citation type="submission" date="2021-03" db="EMBL/GenBank/DDBJ databases">
        <authorList>
            <person name="Bekaert M."/>
        </authorList>
    </citation>
    <scope>NUCLEOTIDE SEQUENCE</scope>
</reference>
<dbReference type="Proteomes" id="UP000683360">
    <property type="component" value="Unassembled WGS sequence"/>
</dbReference>
<organism evidence="1 2">
    <name type="scientific">Mytilus edulis</name>
    <name type="common">Blue mussel</name>
    <dbReference type="NCBI Taxonomy" id="6550"/>
    <lineage>
        <taxon>Eukaryota</taxon>
        <taxon>Metazoa</taxon>
        <taxon>Spiralia</taxon>
        <taxon>Lophotrochozoa</taxon>
        <taxon>Mollusca</taxon>
        <taxon>Bivalvia</taxon>
        <taxon>Autobranchia</taxon>
        <taxon>Pteriomorphia</taxon>
        <taxon>Mytilida</taxon>
        <taxon>Mytiloidea</taxon>
        <taxon>Mytilidae</taxon>
        <taxon>Mytilinae</taxon>
        <taxon>Mytilus</taxon>
    </lineage>
</organism>
<proteinExistence type="predicted"/>
<evidence type="ECO:0000313" key="2">
    <source>
        <dbReference type="Proteomes" id="UP000683360"/>
    </source>
</evidence>
<keyword evidence="2" id="KW-1185">Reference proteome</keyword>
<name>A0A8S3UAR2_MYTED</name>
<accession>A0A8S3UAR2</accession>
<sequence length="189" mass="21175">MNTLMSVHLQRAASVQVNNMLINTIELCQQTLNQVNSRQSMLQETSAPFFNLQSAMAASFIPHFITTQMAETALSTNRLVQNDSYRIKPLYSVKSFCVPASSISDTDMISPEIRHILSQFNTAYFSYVTDENLLSTHMSIANTSKGSDSLGLDIVWHEGQLLCNNFNWDLNGSDFKPLCSFHVQSIVLV</sequence>
<gene>
    <name evidence="1" type="ORF">MEDL_55076</name>
</gene>
<dbReference type="EMBL" id="CAJPWZ010002687">
    <property type="protein sequence ID" value="CAG2242896.1"/>
    <property type="molecule type" value="Genomic_DNA"/>
</dbReference>
<protein>
    <submittedName>
        <fullName evidence="1">Uncharacterized protein</fullName>
    </submittedName>
</protein>
<dbReference type="AlphaFoldDB" id="A0A8S3UAR2"/>
<comment type="caution">
    <text evidence="1">The sequence shown here is derived from an EMBL/GenBank/DDBJ whole genome shotgun (WGS) entry which is preliminary data.</text>
</comment>